<dbReference type="GO" id="GO:0000493">
    <property type="term" value="P:box H/ACA snoRNP assembly"/>
    <property type="evidence" value="ECO:0007669"/>
    <property type="project" value="InterPro"/>
</dbReference>
<feature type="region of interest" description="Disordered" evidence="9">
    <location>
        <begin position="346"/>
        <end position="405"/>
    </location>
</feature>
<feature type="compositionally biased region" description="Acidic residues" evidence="9">
    <location>
        <begin position="124"/>
        <end position="148"/>
    </location>
</feature>
<evidence type="ECO:0000256" key="4">
    <source>
        <dbReference type="ARBA" id="ARBA00022517"/>
    </source>
</evidence>
<evidence type="ECO:0000313" key="11">
    <source>
        <dbReference type="Proteomes" id="UP000823405"/>
    </source>
</evidence>
<dbReference type="SUPFAM" id="SSF50447">
    <property type="entry name" value="Translation proteins"/>
    <property type="match status" value="1"/>
</dbReference>
<dbReference type="GO" id="GO:0001522">
    <property type="term" value="P:pseudouridine synthesis"/>
    <property type="evidence" value="ECO:0007669"/>
    <property type="project" value="InterPro"/>
</dbReference>
<evidence type="ECO:0000256" key="5">
    <source>
        <dbReference type="ARBA" id="ARBA00022552"/>
    </source>
</evidence>
<dbReference type="GO" id="GO:0005732">
    <property type="term" value="C:sno(s)RNA-containing ribonucleoprotein complex"/>
    <property type="evidence" value="ECO:0007669"/>
    <property type="project" value="InterPro"/>
</dbReference>
<keyword evidence="11" id="KW-1185">Reference proteome</keyword>
<evidence type="ECO:0000256" key="3">
    <source>
        <dbReference type="ARBA" id="ARBA00021438"/>
    </source>
</evidence>
<feature type="region of interest" description="Disordered" evidence="9">
    <location>
        <begin position="114"/>
        <end position="161"/>
    </location>
</feature>
<evidence type="ECO:0000256" key="7">
    <source>
        <dbReference type="ARBA" id="ARBA00022884"/>
    </source>
</evidence>
<proteinExistence type="inferred from homology"/>
<keyword evidence="6" id="KW-0597">Phosphoprotein</keyword>
<dbReference type="EMBL" id="JAAAIN010001612">
    <property type="protein sequence ID" value="KAG0301574.1"/>
    <property type="molecule type" value="Genomic_DNA"/>
</dbReference>
<dbReference type="OrthoDB" id="21550at2759"/>
<dbReference type="Gene3D" id="2.40.10.230">
    <property type="entry name" value="Probable tRNA pseudouridine synthase domain"/>
    <property type="match status" value="1"/>
</dbReference>
<keyword evidence="5" id="KW-0698">rRNA processing</keyword>
<evidence type="ECO:0000256" key="2">
    <source>
        <dbReference type="ARBA" id="ARBA00009801"/>
    </source>
</evidence>
<dbReference type="InterPro" id="IPR009000">
    <property type="entry name" value="Transl_B-barrel_sf"/>
</dbReference>
<evidence type="ECO:0000313" key="10">
    <source>
        <dbReference type="EMBL" id="KAG0301574.1"/>
    </source>
</evidence>
<gene>
    <name evidence="10" type="ORF">BGZ97_002731</name>
</gene>
<feature type="region of interest" description="Disordered" evidence="9">
    <location>
        <begin position="519"/>
        <end position="597"/>
    </location>
</feature>
<dbReference type="PANTHER" id="PTHR31633">
    <property type="entry name" value="H/ACA RIBONUCLEOPROTEIN COMPLEX NON-CORE SUBUNIT NAF1"/>
    <property type="match status" value="1"/>
</dbReference>
<dbReference type="InterPro" id="IPR038664">
    <property type="entry name" value="Gar1/Naf1_Cbf5-bd_sf"/>
</dbReference>
<name>A0A9P6QZ16_9FUNG</name>
<feature type="compositionally biased region" description="Polar residues" evidence="9">
    <location>
        <begin position="379"/>
        <end position="389"/>
    </location>
</feature>
<dbReference type="AlphaFoldDB" id="A0A9P6QZ16"/>
<dbReference type="InterPro" id="IPR040309">
    <property type="entry name" value="Naf1"/>
</dbReference>
<evidence type="ECO:0000256" key="6">
    <source>
        <dbReference type="ARBA" id="ARBA00022553"/>
    </source>
</evidence>
<protein>
    <recommendedName>
        <fullName evidence="3">H/ACA ribonucleoprotein complex non-core subunit NAF1</fullName>
    </recommendedName>
</protein>
<keyword evidence="4" id="KW-0690">Ribosome biogenesis</keyword>
<feature type="compositionally biased region" description="Basic residues" evidence="9">
    <location>
        <begin position="346"/>
        <end position="356"/>
    </location>
</feature>
<dbReference type="InterPro" id="IPR007504">
    <property type="entry name" value="H/ACA_rnp_Gar1/Naf1"/>
</dbReference>
<accession>A0A9P6QZ16</accession>
<dbReference type="GO" id="GO:0005634">
    <property type="term" value="C:nucleus"/>
    <property type="evidence" value="ECO:0007669"/>
    <property type="project" value="UniProtKB-SubCell"/>
</dbReference>
<dbReference type="GO" id="GO:0006364">
    <property type="term" value="P:rRNA processing"/>
    <property type="evidence" value="ECO:0007669"/>
    <property type="project" value="UniProtKB-KW"/>
</dbReference>
<feature type="region of interest" description="Disordered" evidence="9">
    <location>
        <begin position="1"/>
        <end position="60"/>
    </location>
</feature>
<comment type="subcellular location">
    <subcellularLocation>
        <location evidence="1">Nucleus</location>
    </subcellularLocation>
</comment>
<organism evidence="10 11">
    <name type="scientific">Linnemannia gamsii</name>
    <dbReference type="NCBI Taxonomy" id="64522"/>
    <lineage>
        <taxon>Eukaryota</taxon>
        <taxon>Fungi</taxon>
        <taxon>Fungi incertae sedis</taxon>
        <taxon>Mucoromycota</taxon>
        <taxon>Mortierellomycotina</taxon>
        <taxon>Mortierellomycetes</taxon>
        <taxon>Mortierellales</taxon>
        <taxon>Mortierellaceae</taxon>
        <taxon>Linnemannia</taxon>
    </lineage>
</organism>
<reference evidence="10" key="1">
    <citation type="journal article" date="2020" name="Fungal Divers.">
        <title>Resolving the Mortierellaceae phylogeny through synthesis of multi-gene phylogenetics and phylogenomics.</title>
        <authorList>
            <person name="Vandepol N."/>
            <person name="Liber J."/>
            <person name="Desiro A."/>
            <person name="Na H."/>
            <person name="Kennedy M."/>
            <person name="Barry K."/>
            <person name="Grigoriev I.V."/>
            <person name="Miller A.N."/>
            <person name="O'Donnell K."/>
            <person name="Stajich J.E."/>
            <person name="Bonito G."/>
        </authorList>
    </citation>
    <scope>NUCLEOTIDE SEQUENCE</scope>
    <source>
        <strain evidence="10">NVP60</strain>
    </source>
</reference>
<keyword evidence="8" id="KW-0539">Nucleus</keyword>
<feature type="compositionally biased region" description="Low complexity" evidence="9">
    <location>
        <begin position="585"/>
        <end position="597"/>
    </location>
</feature>
<dbReference type="Pfam" id="PF04410">
    <property type="entry name" value="Gar1"/>
    <property type="match status" value="1"/>
</dbReference>
<dbReference type="PANTHER" id="PTHR31633:SF1">
    <property type="entry name" value="H_ACA RIBONUCLEOPROTEIN COMPLEX NON-CORE SUBUNIT NAF1"/>
    <property type="match status" value="1"/>
</dbReference>
<dbReference type="Proteomes" id="UP000823405">
    <property type="component" value="Unassembled WGS sequence"/>
</dbReference>
<comment type="similarity">
    <text evidence="2">Belongs to the NAF1 family.</text>
</comment>
<evidence type="ECO:0000256" key="9">
    <source>
        <dbReference type="SAM" id="MobiDB-lite"/>
    </source>
</evidence>
<evidence type="ECO:0000256" key="1">
    <source>
        <dbReference type="ARBA" id="ARBA00004123"/>
    </source>
</evidence>
<comment type="caution">
    <text evidence="10">The sequence shown here is derived from an EMBL/GenBank/DDBJ whole genome shotgun (WGS) entry which is preliminary data.</text>
</comment>
<feature type="compositionally biased region" description="Polar residues" evidence="9">
    <location>
        <begin position="550"/>
        <end position="580"/>
    </location>
</feature>
<dbReference type="GO" id="GO:0003723">
    <property type="term" value="F:RNA binding"/>
    <property type="evidence" value="ECO:0007669"/>
    <property type="project" value="UniProtKB-KW"/>
</dbReference>
<evidence type="ECO:0000256" key="8">
    <source>
        <dbReference type="ARBA" id="ARBA00023242"/>
    </source>
</evidence>
<feature type="compositionally biased region" description="Low complexity" evidence="9">
    <location>
        <begin position="519"/>
        <end position="534"/>
    </location>
</feature>
<keyword evidence="7" id="KW-0694">RNA-binding</keyword>
<sequence>MDITHENPAPVQEDTIMDATHIPSHHVESQAAAHPTLPDTAAASTGMDVDSHMGDATEESSIEPTLVHTETQQAPPSIPQQPTVEPTLEALVTAETTAMMDTSNMEDRLDAVIAGGDDRSDGYESSDLESSGDEDDEPDSSDSDSDSDSDGHVRSKSALTLEQREKALIEIEAMDDDEDASPSTILHTTNEILDLPKVEKPNIELGPDVVLTPFGSVMSIVDNVVVVQAHSSGEVSVLDSGTVTAVMTPAEGDQEAAREILGEIFETFGPVARPLYSIRFNTASEIPAQCKVGSTVYSIPAYSSIVMTAPLKAMKGSDASNKFDEEVDDIELEFSDDEKEMEHKRMLKSAKNKKRGGAKDRKSPQMSADTAAAHLAMNKQGSSSSSTPRQVIALPPRPAFDEPEDGYRILQRPGVMARPNHAQSASGGTASVPWYQQQQRELQNMMGSNTNPQQQQQQHHRQQQQFQQQQQLQQQLLLQQEQQRQLFEQQQQQQALYQQQIQEAQATISRLQQQQQQLQQQSQQSTAAPSQAFQFRAPQQLEASYPPSNPSFNPQAYQPPSFQPQDTTQNNQEPNFQSMLSPMFPQQQQQNDQKPPQ</sequence>